<accession>A0A8H7VUC0</accession>
<evidence type="ECO:0000313" key="2">
    <source>
        <dbReference type="EMBL" id="KAG2227394.1"/>
    </source>
</evidence>
<dbReference type="Proteomes" id="UP000646827">
    <property type="component" value="Unassembled WGS sequence"/>
</dbReference>
<organism evidence="2 3">
    <name type="scientific">Circinella minor</name>
    <dbReference type="NCBI Taxonomy" id="1195481"/>
    <lineage>
        <taxon>Eukaryota</taxon>
        <taxon>Fungi</taxon>
        <taxon>Fungi incertae sedis</taxon>
        <taxon>Mucoromycota</taxon>
        <taxon>Mucoromycotina</taxon>
        <taxon>Mucoromycetes</taxon>
        <taxon>Mucorales</taxon>
        <taxon>Lichtheimiaceae</taxon>
        <taxon>Circinella</taxon>
    </lineage>
</organism>
<evidence type="ECO:0000313" key="3">
    <source>
        <dbReference type="Proteomes" id="UP000646827"/>
    </source>
</evidence>
<keyword evidence="3" id="KW-1185">Reference proteome</keyword>
<dbReference type="AlphaFoldDB" id="A0A8H7VUC0"/>
<name>A0A8H7VUC0_9FUNG</name>
<comment type="caution">
    <text evidence="2">The sequence shown here is derived from an EMBL/GenBank/DDBJ whole genome shotgun (WGS) entry which is preliminary data.</text>
</comment>
<evidence type="ECO:0000256" key="1">
    <source>
        <dbReference type="SAM" id="Coils"/>
    </source>
</evidence>
<proteinExistence type="predicted"/>
<feature type="coiled-coil region" evidence="1">
    <location>
        <begin position="50"/>
        <end position="77"/>
    </location>
</feature>
<sequence>MHSVEKDIQPKPLRNTTTEEVRKAADSFCLSPKNLLRQTKDDEQYYRQQFDHVNKLCESLRAKVKELETALKKNDLTTTIFEHSFRVLNVSLTHINCMGHTKSYFATNLIDIVTITTDIIKVTINKTSPKAINA</sequence>
<gene>
    <name evidence="2" type="ORF">INT45_004350</name>
</gene>
<dbReference type="OrthoDB" id="10549269at2759"/>
<dbReference type="EMBL" id="JAEPRB010000008">
    <property type="protein sequence ID" value="KAG2227394.1"/>
    <property type="molecule type" value="Genomic_DNA"/>
</dbReference>
<keyword evidence="1" id="KW-0175">Coiled coil</keyword>
<reference evidence="2 3" key="1">
    <citation type="submission" date="2020-12" db="EMBL/GenBank/DDBJ databases">
        <title>Metabolic potential, ecology and presence of endohyphal bacteria is reflected in genomic diversity of Mucoromycotina.</title>
        <authorList>
            <person name="Muszewska A."/>
            <person name="Okrasinska A."/>
            <person name="Steczkiewicz K."/>
            <person name="Drgas O."/>
            <person name="Orlowska M."/>
            <person name="Perlinska-Lenart U."/>
            <person name="Aleksandrzak-Piekarczyk T."/>
            <person name="Szatraj K."/>
            <person name="Zielenkiewicz U."/>
            <person name="Pilsyk S."/>
            <person name="Malc E."/>
            <person name="Mieczkowski P."/>
            <person name="Kruszewska J.S."/>
            <person name="Biernat P."/>
            <person name="Pawlowska J."/>
        </authorList>
    </citation>
    <scope>NUCLEOTIDE SEQUENCE [LARGE SCALE GENOMIC DNA]</scope>
    <source>
        <strain evidence="2 3">CBS 142.35</strain>
    </source>
</reference>
<protein>
    <submittedName>
        <fullName evidence="2">Uncharacterized protein</fullName>
    </submittedName>
</protein>